<evidence type="ECO:0000256" key="4">
    <source>
        <dbReference type="ARBA" id="ARBA00023136"/>
    </source>
</evidence>
<feature type="transmembrane region" description="Helical" evidence="5">
    <location>
        <begin position="183"/>
        <end position="205"/>
    </location>
</feature>
<keyword evidence="5" id="KW-1003">Cell membrane</keyword>
<dbReference type="InterPro" id="IPR002781">
    <property type="entry name" value="TM_pro_TauE-like"/>
</dbReference>
<evidence type="ECO:0000313" key="6">
    <source>
        <dbReference type="EMBL" id="AZP14448.1"/>
    </source>
</evidence>
<dbReference type="PANTHER" id="PTHR43701">
    <property type="entry name" value="MEMBRANE TRANSPORTER PROTEIN MJ0441-RELATED"/>
    <property type="match status" value="1"/>
</dbReference>
<comment type="similarity">
    <text evidence="5">Belongs to the 4-toluene sulfonate uptake permease (TSUP) (TC 2.A.102) family.</text>
</comment>
<dbReference type="AlphaFoldDB" id="A0A3S9HQQ4"/>
<keyword evidence="3 5" id="KW-1133">Transmembrane helix</keyword>
<feature type="transmembrane region" description="Helical" evidence="5">
    <location>
        <begin position="248"/>
        <end position="266"/>
    </location>
</feature>
<gene>
    <name evidence="6" type="ORF">EJN92_06130</name>
</gene>
<evidence type="ECO:0000313" key="7">
    <source>
        <dbReference type="Proteomes" id="UP000275663"/>
    </source>
</evidence>
<dbReference type="Pfam" id="PF01925">
    <property type="entry name" value="TauE"/>
    <property type="match status" value="1"/>
</dbReference>
<feature type="transmembrane region" description="Helical" evidence="5">
    <location>
        <begin position="217"/>
        <end position="236"/>
    </location>
</feature>
<feature type="transmembrane region" description="Helical" evidence="5">
    <location>
        <begin position="68"/>
        <end position="87"/>
    </location>
</feature>
<dbReference type="GO" id="GO:0005886">
    <property type="term" value="C:plasma membrane"/>
    <property type="evidence" value="ECO:0007669"/>
    <property type="project" value="UniProtKB-SubCell"/>
</dbReference>
<evidence type="ECO:0000256" key="2">
    <source>
        <dbReference type="ARBA" id="ARBA00022692"/>
    </source>
</evidence>
<dbReference type="KEGG" id="upv:EJN92_06130"/>
<accession>A0A3S9HQQ4</accession>
<dbReference type="PANTHER" id="PTHR43701:SF2">
    <property type="entry name" value="MEMBRANE TRANSPORTER PROTEIN YJNA-RELATED"/>
    <property type="match status" value="1"/>
</dbReference>
<feature type="transmembrane region" description="Helical" evidence="5">
    <location>
        <begin position="149"/>
        <end position="177"/>
    </location>
</feature>
<feature type="transmembrane region" description="Helical" evidence="5">
    <location>
        <begin position="38"/>
        <end position="56"/>
    </location>
</feature>
<proteinExistence type="inferred from homology"/>
<organism evidence="6 7">
    <name type="scientific">Undibacterium parvum</name>
    <dbReference type="NCBI Taxonomy" id="401471"/>
    <lineage>
        <taxon>Bacteria</taxon>
        <taxon>Pseudomonadati</taxon>
        <taxon>Pseudomonadota</taxon>
        <taxon>Betaproteobacteria</taxon>
        <taxon>Burkholderiales</taxon>
        <taxon>Oxalobacteraceae</taxon>
        <taxon>Undibacterium</taxon>
    </lineage>
</organism>
<evidence type="ECO:0000256" key="1">
    <source>
        <dbReference type="ARBA" id="ARBA00004141"/>
    </source>
</evidence>
<feature type="transmembrane region" description="Helical" evidence="5">
    <location>
        <begin position="93"/>
        <end position="112"/>
    </location>
</feature>
<evidence type="ECO:0000256" key="3">
    <source>
        <dbReference type="ARBA" id="ARBA00022989"/>
    </source>
</evidence>
<keyword evidence="4 5" id="KW-0472">Membrane</keyword>
<dbReference type="EMBL" id="CP034464">
    <property type="protein sequence ID" value="AZP14448.1"/>
    <property type="molecule type" value="Genomic_DNA"/>
</dbReference>
<dbReference type="InterPro" id="IPR051598">
    <property type="entry name" value="TSUP/Inactive_protease-like"/>
</dbReference>
<reference evidence="6 7" key="1">
    <citation type="journal article" date="2011" name="Int. J. Syst. Evol. Microbiol.">
        <title>Description of Undibacterium oligocarboniphilum sp. nov., isolated from purified water, and Undibacterium pigrum strain CCUG 49012 as the type strain of Undibacterium parvum sp. nov., and emended descriptions of the genus Undibacterium and the species Undibacterium pigrum.</title>
        <authorList>
            <person name="Eder W."/>
            <person name="Wanner G."/>
            <person name="Ludwig W."/>
            <person name="Busse H.J."/>
            <person name="Ziemke-Kageler F."/>
            <person name="Lang E."/>
        </authorList>
    </citation>
    <scope>NUCLEOTIDE SEQUENCE [LARGE SCALE GENOMIC DNA]</scope>
    <source>
        <strain evidence="6 7">DSM 23061</strain>
    </source>
</reference>
<dbReference type="Proteomes" id="UP000275663">
    <property type="component" value="Chromosome"/>
</dbReference>
<name>A0A3S9HQQ4_9BURK</name>
<keyword evidence="2 5" id="KW-0812">Transmembrane</keyword>
<protein>
    <recommendedName>
        <fullName evidence="5">Probable membrane transporter protein</fullName>
    </recommendedName>
</protein>
<sequence length="267" mass="27706">MPMLIGIPVGVIMGLTGAGGGMLALSALVLLLDWNMAQATPLALMAVTAGAYIGAIDGLRKKLVRYRAALLMATMGAPCAVLGVQVARVLPQAWLMGSFALVLLWVGSRLLMANRQEQTAAEAATHSTHTMARLNPLTGRFDWSQKTALVIASIGGVAGFMTGLLGVGGGFVIVPLLRHYSNLSMHGAIATSLLTIGLVGSVGVSSALSHGVDLPHTFSFIFIAATIVGMLLGRRLVAHLPAKTVQNLFAILLLLVAASMALKVMFG</sequence>
<comment type="subcellular location">
    <subcellularLocation>
        <location evidence="5">Cell membrane</location>
        <topology evidence="5">Multi-pass membrane protein</topology>
    </subcellularLocation>
    <subcellularLocation>
        <location evidence="1">Membrane</location>
        <topology evidence="1">Multi-pass membrane protein</topology>
    </subcellularLocation>
</comment>
<feature type="transmembrane region" description="Helical" evidence="5">
    <location>
        <begin position="7"/>
        <end position="32"/>
    </location>
</feature>
<dbReference type="OrthoDB" id="7031597at2"/>
<keyword evidence="7" id="KW-1185">Reference proteome</keyword>
<evidence type="ECO:0000256" key="5">
    <source>
        <dbReference type="RuleBase" id="RU363041"/>
    </source>
</evidence>